<gene>
    <name evidence="2" type="ORF">EIP91_001048</name>
</gene>
<sequence length="110" mass="12023">MAPKTNPLPFSETLRDLALLRVSDLDFSSILSSAESDAGKPTSASSESQNAEVSEDVQQSVERSYEFVHSARAALKILNRSGVDREGLRVDDVRSKLEDVLEGLEGRESK</sequence>
<dbReference type="EMBL" id="RWJN01000125">
    <property type="protein sequence ID" value="TCD66694.1"/>
    <property type="molecule type" value="Genomic_DNA"/>
</dbReference>
<evidence type="ECO:0000313" key="2">
    <source>
        <dbReference type="EMBL" id="TCD66694.1"/>
    </source>
</evidence>
<name>A0A4R0RVD7_9APHY</name>
<dbReference type="OrthoDB" id="3227556at2759"/>
<dbReference type="AlphaFoldDB" id="A0A4R0RVD7"/>
<comment type="caution">
    <text evidence="2">The sequence shown here is derived from an EMBL/GenBank/DDBJ whole genome shotgun (WGS) entry which is preliminary data.</text>
</comment>
<keyword evidence="3" id="KW-1185">Reference proteome</keyword>
<evidence type="ECO:0000256" key="1">
    <source>
        <dbReference type="SAM" id="MobiDB-lite"/>
    </source>
</evidence>
<feature type="region of interest" description="Disordered" evidence="1">
    <location>
        <begin position="33"/>
        <end position="59"/>
    </location>
</feature>
<proteinExistence type="predicted"/>
<evidence type="ECO:0000313" key="3">
    <source>
        <dbReference type="Proteomes" id="UP000292702"/>
    </source>
</evidence>
<organism evidence="2 3">
    <name type="scientific">Steccherinum ochraceum</name>
    <dbReference type="NCBI Taxonomy" id="92696"/>
    <lineage>
        <taxon>Eukaryota</taxon>
        <taxon>Fungi</taxon>
        <taxon>Dikarya</taxon>
        <taxon>Basidiomycota</taxon>
        <taxon>Agaricomycotina</taxon>
        <taxon>Agaricomycetes</taxon>
        <taxon>Polyporales</taxon>
        <taxon>Steccherinaceae</taxon>
        <taxon>Steccherinum</taxon>
    </lineage>
</organism>
<accession>A0A4R0RVD7</accession>
<reference evidence="2 3" key="1">
    <citation type="submission" date="2018-11" db="EMBL/GenBank/DDBJ databases">
        <title>Genome assembly of Steccherinum ochraceum LE-BIN_3174, the white-rot fungus of the Steccherinaceae family (The Residual Polyporoid clade, Polyporales, Basidiomycota).</title>
        <authorList>
            <person name="Fedorova T.V."/>
            <person name="Glazunova O.A."/>
            <person name="Landesman E.O."/>
            <person name="Moiseenko K.V."/>
            <person name="Psurtseva N.V."/>
            <person name="Savinova O.S."/>
            <person name="Shakhova N.V."/>
            <person name="Tyazhelova T.V."/>
            <person name="Vasina D.V."/>
        </authorList>
    </citation>
    <scope>NUCLEOTIDE SEQUENCE [LARGE SCALE GENOMIC DNA]</scope>
    <source>
        <strain evidence="2 3">LE-BIN_3174</strain>
    </source>
</reference>
<feature type="compositionally biased region" description="Polar residues" evidence="1">
    <location>
        <begin position="42"/>
        <end position="59"/>
    </location>
</feature>
<protein>
    <submittedName>
        <fullName evidence="2">Uncharacterized protein</fullName>
    </submittedName>
</protein>
<dbReference type="Proteomes" id="UP000292702">
    <property type="component" value="Unassembled WGS sequence"/>
</dbReference>